<dbReference type="EMBL" id="JANTQA010000033">
    <property type="protein sequence ID" value="KAJ3438082.1"/>
    <property type="molecule type" value="Genomic_DNA"/>
</dbReference>
<sequence length="161" mass="19121">MTDSVRTTLEKLRKNVKKIISSQEKIFEEKDVQWNDFVSKVTILSIQFQNLIGELDTITQSAIFVPKKLPPENDKRLESIPDFLNTGLLTEMEKKDKDSLLEYEKEYMDQPNEEEKFDRYDQEEEPYDEFNKLCDTTISMFRNTKRVVGLDRKNRPTNSRK</sequence>
<gene>
    <name evidence="1" type="ORF">M0812_17261</name>
</gene>
<protein>
    <submittedName>
        <fullName evidence="1">Mediator of RNA polymerase ii transcription subunit</fullName>
    </submittedName>
</protein>
<proteinExistence type="predicted"/>
<evidence type="ECO:0000313" key="2">
    <source>
        <dbReference type="Proteomes" id="UP001146793"/>
    </source>
</evidence>
<accession>A0AAV7ZBC7</accession>
<evidence type="ECO:0000313" key="1">
    <source>
        <dbReference type="EMBL" id="KAJ3438082.1"/>
    </source>
</evidence>
<organism evidence="1 2">
    <name type="scientific">Anaeramoeba flamelloides</name>
    <dbReference type="NCBI Taxonomy" id="1746091"/>
    <lineage>
        <taxon>Eukaryota</taxon>
        <taxon>Metamonada</taxon>
        <taxon>Anaeramoebidae</taxon>
        <taxon>Anaeramoeba</taxon>
    </lineage>
</organism>
<comment type="caution">
    <text evidence="1">The sequence shown here is derived from an EMBL/GenBank/DDBJ whole genome shotgun (WGS) entry which is preliminary data.</text>
</comment>
<dbReference type="Proteomes" id="UP001146793">
    <property type="component" value="Unassembled WGS sequence"/>
</dbReference>
<dbReference type="AlphaFoldDB" id="A0AAV7ZBC7"/>
<name>A0AAV7ZBC7_9EUKA</name>
<reference evidence="1" key="1">
    <citation type="submission" date="2022-08" db="EMBL/GenBank/DDBJ databases">
        <title>Novel sulphate-reducing endosymbionts in the free-living metamonad Anaeramoeba.</title>
        <authorList>
            <person name="Jerlstrom-Hultqvist J."/>
            <person name="Cepicka I."/>
            <person name="Gallot-Lavallee L."/>
            <person name="Salas-Leiva D."/>
            <person name="Curtis B.A."/>
            <person name="Zahonova K."/>
            <person name="Pipaliya S."/>
            <person name="Dacks J."/>
            <person name="Roger A.J."/>
        </authorList>
    </citation>
    <scope>NUCLEOTIDE SEQUENCE</scope>
    <source>
        <strain evidence="1">Busselton2</strain>
    </source>
</reference>